<dbReference type="InterPro" id="IPR006626">
    <property type="entry name" value="PbH1"/>
</dbReference>
<evidence type="ECO:0000256" key="1">
    <source>
        <dbReference type="ARBA" id="ARBA00004196"/>
    </source>
</evidence>
<evidence type="ECO:0000313" key="11">
    <source>
        <dbReference type="Proteomes" id="UP001517367"/>
    </source>
</evidence>
<dbReference type="Proteomes" id="UP001517367">
    <property type="component" value="Unassembled WGS sequence"/>
</dbReference>
<name>A0ABW9JMV3_9SPHI</name>
<evidence type="ECO:0000256" key="8">
    <source>
        <dbReference type="SAM" id="SignalP"/>
    </source>
</evidence>
<sequence>MRKVYVLLLLSLLLGFGATAQTIRYVKEGANGDGSSWNTASGDLQAMINASASNDEVWVAAGTYKPNRRANALETITPTDRFNAFVMKKDVGIFGGFVGTETSKANRDFVTNTSVLSGNIGNEAIDTDNAYHVVIAADDLGTAKLDGFTVTKGYSSGTGTTSSVTVNGRAIPASRSPGIISYYSSAEFANLIITENVNASTDQSAGAIYIFYGSPSFTKVQFVNNRTVSTAGGAIFVFGSTTLRSKPEFTEVDFIGNQGISGGAVVISAYGELTFNKCKFINNKALTTNGGAIHMFSSTANAEIKDCTFSGNQATVSGGAIYNGYNLPITISGSTFTNNIATTGFAGAIYAVGKLTIEAGEFTGNKSSAGSAGAIYLGTNTNEVNIEGNTFKDNEAAKEAGAIYVTSASPIIKNNRFYNNKAVDFGGAIYTLGGLPSSLSTPTIVGNIFYANTATSATGLGGAVYIGDNSSPLIVNSTLYANTADKGGAVGLSNVSVLAKVYNSIIYGNTATDATTIDVYGASTDNLDIQYTLTQNYGANGAGGNIVGSNPEFASVDVASSNFLKLTEDSWAVNAGNNNMVPATATLDITGVNRIMHAVVDLGALEYDGDLPPPYTVDIDENSPVGTYVGKPTSRLGGTLTWEFFSGNINDAFAINATTGEITVNKSTELDYETKSIFNLFLKVSNNFGLVQNLPVLVNLNNLMEKPQAPEITNPRVNDVIISYRPKLRGVAEPLSTITIYVDGAAYGTTASSDPLGSWRLDFLDEVTPGTHSFHVVASNASGTSEPSDAVAATFKLYTGQVVVSNILTPNGDGKNDLWIAQDLSVMYPKNEVTVYDKSGKVVFQKSNYQNDWDGNFNGSPLHTGTYYYHIKIGNDLKPIKGTLTILRGR</sequence>
<evidence type="ECO:0000256" key="2">
    <source>
        <dbReference type="ARBA" id="ARBA00004442"/>
    </source>
</evidence>
<dbReference type="InterPro" id="IPR059226">
    <property type="entry name" value="Choice_anch_Q_dom"/>
</dbReference>
<keyword evidence="4" id="KW-0964">Secreted</keyword>
<protein>
    <submittedName>
        <fullName evidence="10">Gliding motility-associated C-terminal domain-containing protein</fullName>
    </submittedName>
</protein>
<feature type="domain" description="Cadherin" evidence="9">
    <location>
        <begin position="611"/>
        <end position="712"/>
    </location>
</feature>
<dbReference type="InterPro" id="IPR012334">
    <property type="entry name" value="Pectin_lyas_fold"/>
</dbReference>
<dbReference type="InterPro" id="IPR026341">
    <property type="entry name" value="T9SS_type_B"/>
</dbReference>
<dbReference type="PANTHER" id="PTHR11319:SF35">
    <property type="entry name" value="OUTER MEMBRANE PROTEIN PMPC-RELATED"/>
    <property type="match status" value="1"/>
</dbReference>
<evidence type="ECO:0000256" key="4">
    <source>
        <dbReference type="ARBA" id="ARBA00022525"/>
    </source>
</evidence>
<dbReference type="NCBIfam" id="TIGR01376">
    <property type="entry name" value="POMP_repeat"/>
    <property type="match status" value="1"/>
</dbReference>
<dbReference type="Pfam" id="PF13229">
    <property type="entry name" value="Beta_helix"/>
    <property type="match status" value="1"/>
</dbReference>
<dbReference type="SUPFAM" id="SSF49313">
    <property type="entry name" value="Cadherin-like"/>
    <property type="match status" value="1"/>
</dbReference>
<evidence type="ECO:0000256" key="5">
    <source>
        <dbReference type="ARBA" id="ARBA00022729"/>
    </source>
</evidence>
<accession>A0ABW9JMV3</accession>
<dbReference type="NCBIfam" id="NF041518">
    <property type="entry name" value="choice_anch_Q"/>
    <property type="match status" value="1"/>
</dbReference>
<feature type="chain" id="PRO_5046599544" evidence="8">
    <location>
        <begin position="21"/>
        <end position="890"/>
    </location>
</feature>
<evidence type="ECO:0000256" key="3">
    <source>
        <dbReference type="ARBA" id="ARBA00004613"/>
    </source>
</evidence>
<reference evidence="10 11" key="1">
    <citation type="submission" date="2024-12" db="EMBL/GenBank/DDBJ databases">
        <authorList>
            <person name="Hu S."/>
        </authorList>
    </citation>
    <scope>NUCLEOTIDE SEQUENCE [LARGE SCALE GENOMIC DNA]</scope>
    <source>
        <strain evidence="10 11">P-25</strain>
    </source>
</reference>
<evidence type="ECO:0000256" key="7">
    <source>
        <dbReference type="ARBA" id="ARBA00023237"/>
    </source>
</evidence>
<keyword evidence="5 8" id="KW-0732">Signal</keyword>
<dbReference type="EMBL" id="SRMP02000026">
    <property type="protein sequence ID" value="MFN0292563.1"/>
    <property type="molecule type" value="Genomic_DNA"/>
</dbReference>
<dbReference type="Pfam" id="PF13585">
    <property type="entry name" value="CHU_C"/>
    <property type="match status" value="1"/>
</dbReference>
<dbReference type="InterPro" id="IPR015919">
    <property type="entry name" value="Cadherin-like_sf"/>
</dbReference>
<evidence type="ECO:0000256" key="6">
    <source>
        <dbReference type="ARBA" id="ARBA00023136"/>
    </source>
</evidence>
<proteinExistence type="predicted"/>
<dbReference type="InterPro" id="IPR011050">
    <property type="entry name" value="Pectin_lyase_fold/virulence"/>
</dbReference>
<dbReference type="RefSeq" id="WP_138731140.1">
    <property type="nucleotide sequence ID" value="NZ_SRMP02000026.1"/>
</dbReference>
<dbReference type="InterPro" id="IPR003368">
    <property type="entry name" value="POMP_repeat"/>
</dbReference>
<dbReference type="Gene3D" id="2.60.40.60">
    <property type="entry name" value="Cadherins"/>
    <property type="match status" value="1"/>
</dbReference>
<dbReference type="SUPFAM" id="SSF51126">
    <property type="entry name" value="Pectin lyase-like"/>
    <property type="match status" value="2"/>
</dbReference>
<dbReference type="InterPro" id="IPR002126">
    <property type="entry name" value="Cadherin-like_dom"/>
</dbReference>
<comment type="caution">
    <text evidence="10">The sequence shown here is derived from an EMBL/GenBank/DDBJ whole genome shotgun (WGS) entry which is preliminary data.</text>
</comment>
<keyword evidence="6" id="KW-0472">Membrane</keyword>
<dbReference type="PANTHER" id="PTHR11319">
    <property type="entry name" value="G PROTEIN-COUPLED RECEPTOR-RELATED"/>
    <property type="match status" value="1"/>
</dbReference>
<dbReference type="SMART" id="SM00710">
    <property type="entry name" value="PbH1"/>
    <property type="match status" value="8"/>
</dbReference>
<feature type="signal peptide" evidence="8">
    <location>
        <begin position="1"/>
        <end position="20"/>
    </location>
</feature>
<keyword evidence="7" id="KW-0998">Cell outer membrane</keyword>
<evidence type="ECO:0000259" key="9">
    <source>
        <dbReference type="PROSITE" id="PS50268"/>
    </source>
</evidence>
<dbReference type="InterPro" id="IPR013783">
    <property type="entry name" value="Ig-like_fold"/>
</dbReference>
<dbReference type="InterPro" id="IPR039448">
    <property type="entry name" value="Beta_helix"/>
</dbReference>
<evidence type="ECO:0000313" key="10">
    <source>
        <dbReference type="EMBL" id="MFN0292563.1"/>
    </source>
</evidence>
<dbReference type="PROSITE" id="PS50268">
    <property type="entry name" value="CADHERIN_2"/>
    <property type="match status" value="1"/>
</dbReference>
<gene>
    <name evidence="10" type="ORF">E5L68_014250</name>
</gene>
<dbReference type="Gene3D" id="2.160.20.10">
    <property type="entry name" value="Single-stranded right-handed beta-helix, Pectin lyase-like"/>
    <property type="match status" value="1"/>
</dbReference>
<dbReference type="Gene3D" id="2.60.40.10">
    <property type="entry name" value="Immunoglobulins"/>
    <property type="match status" value="1"/>
</dbReference>
<dbReference type="CDD" id="cd11304">
    <property type="entry name" value="Cadherin_repeat"/>
    <property type="match status" value="1"/>
</dbReference>
<organism evidence="10 11">
    <name type="scientific">Pedobacter helvus</name>
    <dbReference type="NCBI Taxonomy" id="2563444"/>
    <lineage>
        <taxon>Bacteria</taxon>
        <taxon>Pseudomonadati</taxon>
        <taxon>Bacteroidota</taxon>
        <taxon>Sphingobacteriia</taxon>
        <taxon>Sphingobacteriales</taxon>
        <taxon>Sphingobacteriaceae</taxon>
        <taxon>Pedobacter</taxon>
    </lineage>
</organism>
<comment type="subcellular location">
    <subcellularLocation>
        <location evidence="1">Cell envelope</location>
    </subcellularLocation>
    <subcellularLocation>
        <location evidence="2">Cell outer membrane</location>
    </subcellularLocation>
    <subcellularLocation>
        <location evidence="3">Secreted</location>
    </subcellularLocation>
</comment>
<dbReference type="NCBIfam" id="TIGR04131">
    <property type="entry name" value="Bac_Flav_CTERM"/>
    <property type="match status" value="1"/>
</dbReference>
<keyword evidence="11" id="KW-1185">Reference proteome</keyword>